<evidence type="ECO:0000256" key="3">
    <source>
        <dbReference type="ARBA" id="ARBA00023054"/>
    </source>
</evidence>
<dbReference type="PANTHER" id="PTHR15614:SF2">
    <property type="entry name" value="INTRAFLAGELLAR TRANSPORT PROTEIN 81 HOMOLOG"/>
    <property type="match status" value="1"/>
</dbReference>
<keyword evidence="3 7" id="KW-0175">Coiled coil</keyword>
<dbReference type="GO" id="GO:0042073">
    <property type="term" value="P:intraciliary transport"/>
    <property type="evidence" value="ECO:0007669"/>
    <property type="project" value="InterPro"/>
</dbReference>
<evidence type="ECO:0000256" key="8">
    <source>
        <dbReference type="SAM" id="MobiDB-lite"/>
    </source>
</evidence>
<comment type="similarity">
    <text evidence="6">Belongs to the IFT81 family.</text>
</comment>
<evidence type="ECO:0000313" key="10">
    <source>
        <dbReference type="EMBL" id="RLN49015.1"/>
    </source>
</evidence>
<dbReference type="GO" id="GO:0060271">
    <property type="term" value="P:cilium assembly"/>
    <property type="evidence" value="ECO:0007669"/>
    <property type="project" value="InterPro"/>
</dbReference>
<evidence type="ECO:0000256" key="1">
    <source>
        <dbReference type="ARBA" id="ARBA00004138"/>
    </source>
</evidence>
<keyword evidence="4" id="KW-0969">Cilium</keyword>
<feature type="coiled-coil region" evidence="7">
    <location>
        <begin position="311"/>
        <end position="431"/>
    </location>
</feature>
<comment type="subcellular location">
    <subcellularLocation>
        <location evidence="1">Cell projection</location>
        <location evidence="1">Cilium</location>
    </subcellularLocation>
</comment>
<evidence type="ECO:0000313" key="13">
    <source>
        <dbReference type="Proteomes" id="UP000284657"/>
    </source>
</evidence>
<accession>A0A3F2RWV9</accession>
<evidence type="ECO:0000256" key="2">
    <source>
        <dbReference type="ARBA" id="ARBA00022794"/>
    </source>
</evidence>
<keyword evidence="5" id="KW-0966">Cell projection</keyword>
<dbReference type="OrthoDB" id="276029at2759"/>
<dbReference type="Pfam" id="PF18383">
    <property type="entry name" value="IFT81_CH"/>
    <property type="match status" value="1"/>
</dbReference>
<protein>
    <recommendedName>
        <fullName evidence="9">IFT81 calponin homology domain-containing protein</fullName>
    </recommendedName>
</protein>
<dbReference type="GO" id="GO:0036064">
    <property type="term" value="C:ciliary basal body"/>
    <property type="evidence" value="ECO:0007669"/>
    <property type="project" value="TreeGrafter"/>
</dbReference>
<proteinExistence type="inferred from homology"/>
<evidence type="ECO:0000313" key="11">
    <source>
        <dbReference type="EMBL" id="RLN65848.1"/>
    </source>
</evidence>
<dbReference type="InterPro" id="IPR043016">
    <property type="entry name" value="IFT81_N_sf"/>
</dbReference>
<feature type="coiled-coil region" evidence="7">
    <location>
        <begin position="536"/>
        <end position="570"/>
    </location>
</feature>
<dbReference type="EMBL" id="MBDO02000046">
    <property type="protein sequence ID" value="RLN65848.1"/>
    <property type="molecule type" value="Genomic_DNA"/>
</dbReference>
<dbReference type="InterPro" id="IPR029600">
    <property type="entry name" value="IFT81"/>
</dbReference>
<comment type="caution">
    <text evidence="11">The sequence shown here is derived from an EMBL/GenBank/DDBJ whole genome shotgun (WGS) entry which is preliminary data.</text>
</comment>
<reference evidence="12 13" key="1">
    <citation type="submission" date="2018-07" db="EMBL/GenBank/DDBJ databases">
        <title>Genome sequencing of oomycete isolates from Chile give support for New Zealand origin for Phytophthora kernoviae and make available the first Nothophytophthora sp. genome.</title>
        <authorList>
            <person name="Studholme D.J."/>
            <person name="Sanfuentes E."/>
            <person name="Panda P."/>
            <person name="Hill R."/>
            <person name="Sambles C."/>
            <person name="Grant M."/>
            <person name="Williams N.M."/>
            <person name="Mcdougal R.L."/>
        </authorList>
    </citation>
    <scope>NUCLEOTIDE SEQUENCE [LARGE SCALE GENOMIC DNA]</scope>
    <source>
        <strain evidence="11">Chile6</strain>
        <strain evidence="10">Chile7</strain>
    </source>
</reference>
<feature type="domain" description="IFT81 calponin homology" evidence="9">
    <location>
        <begin position="3"/>
        <end position="123"/>
    </location>
</feature>
<evidence type="ECO:0000256" key="5">
    <source>
        <dbReference type="ARBA" id="ARBA00023273"/>
    </source>
</evidence>
<dbReference type="Gene3D" id="1.10.418.70">
    <property type="entry name" value="Intraflagellar transport protein 81, N-terminal domain"/>
    <property type="match status" value="1"/>
</dbReference>
<organism evidence="11 12">
    <name type="scientific">Phytophthora kernoviae</name>
    <dbReference type="NCBI Taxonomy" id="325452"/>
    <lineage>
        <taxon>Eukaryota</taxon>
        <taxon>Sar</taxon>
        <taxon>Stramenopiles</taxon>
        <taxon>Oomycota</taxon>
        <taxon>Peronosporomycetes</taxon>
        <taxon>Peronosporales</taxon>
        <taxon>Peronosporaceae</taxon>
        <taxon>Phytophthora</taxon>
    </lineage>
</organism>
<dbReference type="Proteomes" id="UP000284657">
    <property type="component" value="Unassembled WGS sequence"/>
</dbReference>
<gene>
    <name evidence="10" type="ORF">BBJ29_004338</name>
    <name evidence="11" type="ORF">BBP00_00002587</name>
</gene>
<dbReference type="InterPro" id="IPR041146">
    <property type="entry name" value="IFT81_CH"/>
</dbReference>
<evidence type="ECO:0000259" key="9">
    <source>
        <dbReference type="Pfam" id="PF18383"/>
    </source>
</evidence>
<feature type="compositionally biased region" description="Basic and acidic residues" evidence="8">
    <location>
        <begin position="160"/>
        <end position="174"/>
    </location>
</feature>
<name>A0A3F2RWV9_9STRA</name>
<keyword evidence="2" id="KW-0970">Cilium biogenesis/degradation</keyword>
<evidence type="ECO:0000256" key="6">
    <source>
        <dbReference type="ARBA" id="ARBA00043983"/>
    </source>
</evidence>
<dbReference type="GO" id="GO:0030992">
    <property type="term" value="C:intraciliary transport particle B"/>
    <property type="evidence" value="ECO:0007669"/>
    <property type="project" value="InterPro"/>
</dbReference>
<dbReference type="Proteomes" id="UP000277300">
    <property type="component" value="Unassembled WGS sequence"/>
</dbReference>
<dbReference type="PANTHER" id="PTHR15614">
    <property type="entry name" value="INTRAFLAGELLAR TRANSPORT PROTEIN 81 HOMOLOG"/>
    <property type="match status" value="1"/>
</dbReference>
<dbReference type="AlphaFoldDB" id="A0A3F2RWV9"/>
<evidence type="ECO:0000256" key="7">
    <source>
        <dbReference type="SAM" id="Coils"/>
    </source>
</evidence>
<evidence type="ECO:0000313" key="12">
    <source>
        <dbReference type="Proteomes" id="UP000277300"/>
    </source>
</evidence>
<dbReference type="GO" id="GO:0015631">
    <property type="term" value="F:tubulin binding"/>
    <property type="evidence" value="ECO:0007669"/>
    <property type="project" value="InterPro"/>
</dbReference>
<feature type="region of interest" description="Disordered" evidence="8">
    <location>
        <begin position="160"/>
        <end position="180"/>
    </location>
</feature>
<dbReference type="EMBL" id="MBAD02002218">
    <property type="protein sequence ID" value="RLN49015.1"/>
    <property type="molecule type" value="Genomic_DNA"/>
</dbReference>
<evidence type="ECO:0000256" key="4">
    <source>
        <dbReference type="ARBA" id="ARBA00023069"/>
    </source>
</evidence>
<sequence>MSELQLIVECLNKEPFRLGLTLVAFDEKSNFELLQILQEVFVEIDPTRHSGVDLRAEADEARAQRYLEFLQLLKFPLPRDLDGFREALVHGDRQTIYSLLFWALKSLQAHQKRAYLGRFLAPLNVPQEYFGDGSLNAMFEHYQQLQDQFKGIHKEAEQLRKAKSRPGELRRENAQLEEESQQLTEKIANLRKKTASDSGAGGFQEVLAATSALRKEQEEQAKLAERKRDQMLSLSLAEKRVREAEARLQDLRGSLAQDASPEQLFERLQTQVARNNDVLSTKFPAEFRAQQDTLQRLEHALSEPPKTEHDIADMEDEIQALKRVIQQYQAQIADAQMAQGSGDGEDKLAMFRQHANVQTKKLVEKEEALEQLRVDKQRLLRNIEELEGKLASISGSKFMSRDEFKQYATTLRNKTNQYKKVKAELAELTAESVVLHRTEQLLKSKDADLEGFLRDLERQKGVSGFLATQDKIDDISVQNARVNALKGETLEEISRVVTDINQALKERKNQLAPQIKELRTVRQRYQEMEQIYLERKAQYDHTAVGLEAERLKLEQECAAFQEDALREESQYHLLHCQMQLQQGKADKIAQEIEFEQGTSNARLLRDIRSFQELYKHKVAQQESLTKELRKQQKTLKTSAPAKKAQREMFDGLLELLSCKARLAQQESQGGGNAANRNGGGIGGVGQDMFDGRTDIAHYDVGGANVMTLDA</sequence>